<keyword evidence="11" id="KW-1185">Reference proteome</keyword>
<dbReference type="GO" id="GO:0004674">
    <property type="term" value="F:protein serine/threonine kinase activity"/>
    <property type="evidence" value="ECO:0007669"/>
    <property type="project" value="UniProtKB-KW"/>
</dbReference>
<feature type="domain" description="Protein kinase" evidence="9">
    <location>
        <begin position="37"/>
        <end position="313"/>
    </location>
</feature>
<evidence type="ECO:0000256" key="2">
    <source>
        <dbReference type="ARBA" id="ARBA00022527"/>
    </source>
</evidence>
<evidence type="ECO:0000256" key="7">
    <source>
        <dbReference type="ARBA" id="ARBA00047899"/>
    </source>
</evidence>
<dbReference type="EC" id="2.7.11.1" evidence="1"/>
<dbReference type="Gene3D" id="3.30.200.20">
    <property type="entry name" value="Phosphorylase Kinase, domain 1"/>
    <property type="match status" value="1"/>
</dbReference>
<keyword evidence="6" id="KW-0067">ATP-binding</keyword>
<dbReference type="InterPro" id="IPR000719">
    <property type="entry name" value="Prot_kinase_dom"/>
</dbReference>
<organism evidence="10 11">
    <name type="scientific">Anabaena catenula FACHB-362</name>
    <dbReference type="NCBI Taxonomy" id="2692877"/>
    <lineage>
        <taxon>Bacteria</taxon>
        <taxon>Bacillati</taxon>
        <taxon>Cyanobacteriota</taxon>
        <taxon>Cyanophyceae</taxon>
        <taxon>Nostocales</taxon>
        <taxon>Nostocaceae</taxon>
        <taxon>Anabaena</taxon>
    </lineage>
</organism>
<evidence type="ECO:0000256" key="6">
    <source>
        <dbReference type="ARBA" id="ARBA00022840"/>
    </source>
</evidence>
<dbReference type="EMBL" id="JACJTQ010000014">
    <property type="protein sequence ID" value="MBD2692335.1"/>
    <property type="molecule type" value="Genomic_DNA"/>
</dbReference>
<evidence type="ECO:0000313" key="10">
    <source>
        <dbReference type="EMBL" id="MBD2692335.1"/>
    </source>
</evidence>
<dbReference type="PANTHER" id="PTHR24363">
    <property type="entry name" value="SERINE/THREONINE PROTEIN KINASE"/>
    <property type="match status" value="1"/>
</dbReference>
<keyword evidence="5 10" id="KW-0418">Kinase</keyword>
<dbReference type="RefSeq" id="WP_190906745.1">
    <property type="nucleotide sequence ID" value="NZ_JACJTQ010000014.1"/>
</dbReference>
<keyword evidence="3" id="KW-0808">Transferase</keyword>
<dbReference type="Gene3D" id="1.10.510.10">
    <property type="entry name" value="Transferase(Phosphotransferase) domain 1"/>
    <property type="match status" value="1"/>
</dbReference>
<dbReference type="CDD" id="cd14014">
    <property type="entry name" value="STKc_PknB_like"/>
    <property type="match status" value="1"/>
</dbReference>
<dbReference type="Pfam" id="PF00069">
    <property type="entry name" value="Pkinase"/>
    <property type="match status" value="1"/>
</dbReference>
<dbReference type="InterPro" id="IPR011009">
    <property type="entry name" value="Kinase-like_dom_sf"/>
</dbReference>
<gene>
    <name evidence="10" type="ORF">H6G68_11295</name>
</gene>
<evidence type="ECO:0000259" key="9">
    <source>
        <dbReference type="PROSITE" id="PS50011"/>
    </source>
</evidence>
<keyword evidence="2 10" id="KW-0723">Serine/threonine-protein kinase</keyword>
<comment type="catalytic activity">
    <reaction evidence="8">
        <text>L-seryl-[protein] + ATP = O-phospho-L-seryl-[protein] + ADP + H(+)</text>
        <dbReference type="Rhea" id="RHEA:17989"/>
        <dbReference type="Rhea" id="RHEA-COMP:9863"/>
        <dbReference type="Rhea" id="RHEA-COMP:11604"/>
        <dbReference type="ChEBI" id="CHEBI:15378"/>
        <dbReference type="ChEBI" id="CHEBI:29999"/>
        <dbReference type="ChEBI" id="CHEBI:30616"/>
        <dbReference type="ChEBI" id="CHEBI:83421"/>
        <dbReference type="ChEBI" id="CHEBI:456216"/>
        <dbReference type="EC" id="2.7.11.1"/>
    </reaction>
</comment>
<name>A0ABR8J2H9_9NOST</name>
<dbReference type="Proteomes" id="UP000660381">
    <property type="component" value="Unassembled WGS sequence"/>
</dbReference>
<dbReference type="InterPro" id="IPR008266">
    <property type="entry name" value="Tyr_kinase_AS"/>
</dbReference>
<sequence>MLVYCSKKHANKGSHSFCTHCGEALPLTVGQVIDNRYEIARILGQGGFGRSYLAIDRQKSRQKCVLKEFAPQVVKPQDLQKAKELFEREASVLKKIQHPQIPRFHSSFQAKIGTKDFFFLVQDYIEGDNYYQLFQQRQSQGKTFSEEEVVNLLHHILPVLTYIHSLDIVHRDISPDNLILRQSDNLPVLIDFGGVKQLPASQGFWRTQLGGDGTLLGKKGYAPEEQLIQGKVFKSSDLYSLAVTALVLLTGKEPQSLYDSYNGVWYWGKEIKVSPKLETVFKKMLAYKPSDRYQKADQVLKDLPAPSSVHTANTIINPVKSQNTYMTKLKTMVAAPGIKNAKAISSKFHSQTQFVVQQIPMPAWLRPFAVSFLGTSAIVLTGAGVWAAGNYVFRSVTSITVPEISLPQIPLGGNPASQPVSDKNGKRDIQKIFSRRQQLEIPSGFFTKMVDEIFYTQKPQLKGRSISTKPEDAALRDEWYGIADDLLDKIERANLSVSARRKLGSYTRQDYETWGELAQSGKLGKYKSIEQLRTDTYQKFEPLFPGQERGKLNQQTFLQIWYAIAADKVSQARKN</sequence>
<evidence type="ECO:0000313" key="11">
    <source>
        <dbReference type="Proteomes" id="UP000660381"/>
    </source>
</evidence>
<evidence type="ECO:0000256" key="8">
    <source>
        <dbReference type="ARBA" id="ARBA00048679"/>
    </source>
</evidence>
<comment type="catalytic activity">
    <reaction evidence="7">
        <text>L-threonyl-[protein] + ATP = O-phospho-L-threonyl-[protein] + ADP + H(+)</text>
        <dbReference type="Rhea" id="RHEA:46608"/>
        <dbReference type="Rhea" id="RHEA-COMP:11060"/>
        <dbReference type="Rhea" id="RHEA-COMP:11605"/>
        <dbReference type="ChEBI" id="CHEBI:15378"/>
        <dbReference type="ChEBI" id="CHEBI:30013"/>
        <dbReference type="ChEBI" id="CHEBI:30616"/>
        <dbReference type="ChEBI" id="CHEBI:61977"/>
        <dbReference type="ChEBI" id="CHEBI:456216"/>
        <dbReference type="EC" id="2.7.11.1"/>
    </reaction>
</comment>
<protein>
    <recommendedName>
        <fullName evidence="1">non-specific serine/threonine protein kinase</fullName>
        <ecNumber evidence="1">2.7.11.1</ecNumber>
    </recommendedName>
</protein>
<evidence type="ECO:0000256" key="1">
    <source>
        <dbReference type="ARBA" id="ARBA00012513"/>
    </source>
</evidence>
<dbReference type="PROSITE" id="PS00109">
    <property type="entry name" value="PROTEIN_KINASE_TYR"/>
    <property type="match status" value="1"/>
</dbReference>
<proteinExistence type="predicted"/>
<reference evidence="10 11" key="1">
    <citation type="journal article" date="2020" name="ISME J.">
        <title>Comparative genomics reveals insights into cyanobacterial evolution and habitat adaptation.</title>
        <authorList>
            <person name="Chen M.Y."/>
            <person name="Teng W.K."/>
            <person name="Zhao L."/>
            <person name="Hu C.X."/>
            <person name="Zhou Y.K."/>
            <person name="Han B.P."/>
            <person name="Song L.R."/>
            <person name="Shu W.S."/>
        </authorList>
    </citation>
    <scope>NUCLEOTIDE SEQUENCE [LARGE SCALE GENOMIC DNA]</scope>
    <source>
        <strain evidence="10 11">FACHB-362</strain>
    </source>
</reference>
<evidence type="ECO:0000256" key="5">
    <source>
        <dbReference type="ARBA" id="ARBA00022777"/>
    </source>
</evidence>
<dbReference type="SUPFAM" id="SSF56112">
    <property type="entry name" value="Protein kinase-like (PK-like)"/>
    <property type="match status" value="1"/>
</dbReference>
<keyword evidence="4" id="KW-0547">Nucleotide-binding</keyword>
<dbReference type="PROSITE" id="PS50011">
    <property type="entry name" value="PROTEIN_KINASE_DOM"/>
    <property type="match status" value="1"/>
</dbReference>
<evidence type="ECO:0000256" key="4">
    <source>
        <dbReference type="ARBA" id="ARBA00022741"/>
    </source>
</evidence>
<evidence type="ECO:0000256" key="3">
    <source>
        <dbReference type="ARBA" id="ARBA00022679"/>
    </source>
</evidence>
<comment type="caution">
    <text evidence="10">The sequence shown here is derived from an EMBL/GenBank/DDBJ whole genome shotgun (WGS) entry which is preliminary data.</text>
</comment>
<accession>A0ABR8J2H9</accession>
<dbReference type="PANTHER" id="PTHR24363:SF0">
    <property type="entry name" value="SERINE_THREONINE KINASE LIKE DOMAIN CONTAINING 1"/>
    <property type="match status" value="1"/>
</dbReference>